<evidence type="ECO:0000256" key="3">
    <source>
        <dbReference type="ARBA" id="ARBA00022605"/>
    </source>
</evidence>
<dbReference type="PANTHER" id="PTHR43661:SF3">
    <property type="entry name" value="D-XYLONATE DEHYDRATASE YAGF-RELATED"/>
    <property type="match status" value="1"/>
</dbReference>
<keyword evidence="3 15" id="KW-0028">Amino-acid biosynthesis</keyword>
<evidence type="ECO:0000256" key="1">
    <source>
        <dbReference type="ARBA" id="ARBA00001946"/>
    </source>
</evidence>
<comment type="caution">
    <text evidence="18">The sequence shown here is derived from an EMBL/GenBank/DDBJ whole genome shotgun (WGS) entry which is preliminary data.</text>
</comment>
<comment type="pathway">
    <text evidence="12 15">Amino-acid biosynthesis; L-valine biosynthesis; L-valine from pyruvate: step 3/4.</text>
</comment>
<evidence type="ECO:0000256" key="4">
    <source>
        <dbReference type="ARBA" id="ARBA00022714"/>
    </source>
</evidence>
<keyword evidence="8 15" id="KW-0411">Iron-sulfur</keyword>
<feature type="domain" description="Dihydroxy-acid/6-phosphogluconate dehydratase N-terminal" evidence="16">
    <location>
        <begin position="31"/>
        <end position="347"/>
    </location>
</feature>
<evidence type="ECO:0000256" key="12">
    <source>
        <dbReference type="ARBA" id="ARBA00029436"/>
    </source>
</evidence>
<dbReference type="EMBL" id="BAAACF010000003">
    <property type="protein sequence ID" value="GAA0727577.1"/>
    <property type="molecule type" value="Genomic_DNA"/>
</dbReference>
<evidence type="ECO:0000256" key="7">
    <source>
        <dbReference type="ARBA" id="ARBA00023004"/>
    </source>
</evidence>
<comment type="cofactor">
    <cofactor evidence="1 15">
        <name>Mg(2+)</name>
        <dbReference type="ChEBI" id="CHEBI:18420"/>
    </cofactor>
</comment>
<comment type="catalytic activity">
    <reaction evidence="15">
        <text>(2R,3R)-2,3-dihydroxy-3-methylpentanoate = (S)-3-methyl-2-oxopentanoate + H2O</text>
        <dbReference type="Rhea" id="RHEA:27694"/>
        <dbReference type="ChEBI" id="CHEBI:15377"/>
        <dbReference type="ChEBI" id="CHEBI:35146"/>
        <dbReference type="ChEBI" id="CHEBI:49258"/>
        <dbReference type="EC" id="4.2.1.9"/>
    </reaction>
</comment>
<evidence type="ECO:0000259" key="16">
    <source>
        <dbReference type="Pfam" id="PF00920"/>
    </source>
</evidence>
<evidence type="ECO:0000256" key="11">
    <source>
        <dbReference type="ARBA" id="ARBA00029304"/>
    </source>
</evidence>
<dbReference type="Pfam" id="PF24877">
    <property type="entry name" value="ILV_EDD_C"/>
    <property type="match status" value="1"/>
</dbReference>
<evidence type="ECO:0000256" key="8">
    <source>
        <dbReference type="ARBA" id="ARBA00023014"/>
    </source>
</evidence>
<keyword evidence="7 15" id="KW-0408">Iron</keyword>
<evidence type="ECO:0000256" key="10">
    <source>
        <dbReference type="ARBA" id="ARBA00023304"/>
    </source>
</evidence>
<keyword evidence="4 15" id="KW-0001">2Fe-2S</keyword>
<keyword evidence="9 15" id="KW-0456">Lyase</keyword>
<comment type="function">
    <text evidence="15">Functions in the biosynthesis of branched-chain amino acids. Catalyzes the dehydration of (2R,3R)-2,3-dihydroxy-3-methylpentanoate (2,3-dihydroxy-3-methylvalerate) into 2-oxo-3-methylpentanoate (2-oxo-3-methylvalerate) and of (2R)-2,3-dihydroxy-3-methylbutanoate (2,3-dihydroxyisovalerate) into 2-oxo-3-methylbutanoate (2-oxoisovalerate), the penultimate precursor to L-isoleucine and L-valine, respectively.</text>
</comment>
<keyword evidence="6 15" id="KW-0460">Magnesium</keyword>
<dbReference type="SUPFAM" id="SSF52016">
    <property type="entry name" value="LeuD/IlvD-like"/>
    <property type="match status" value="1"/>
</dbReference>
<evidence type="ECO:0000256" key="5">
    <source>
        <dbReference type="ARBA" id="ARBA00022723"/>
    </source>
</evidence>
<dbReference type="RefSeq" id="WP_343770211.1">
    <property type="nucleotide sequence ID" value="NZ_BAAACF010000003.1"/>
</dbReference>
<feature type="binding site" evidence="15">
    <location>
        <position position="120"/>
    </location>
    <ligand>
        <name>Mg(2+)</name>
        <dbReference type="ChEBI" id="CHEBI:18420"/>
    </ligand>
</feature>
<dbReference type="InterPro" id="IPR020558">
    <property type="entry name" value="DiOHA_6PGluconate_deHydtase_CS"/>
</dbReference>
<comment type="catalytic activity">
    <reaction evidence="11">
        <text>(2R)-2,3-dihydroxy-3-methylbutanoate = 3-methyl-2-oxobutanoate + H2O</text>
        <dbReference type="Rhea" id="RHEA:24809"/>
        <dbReference type="ChEBI" id="CHEBI:11851"/>
        <dbReference type="ChEBI" id="CHEBI:15377"/>
        <dbReference type="ChEBI" id="CHEBI:49072"/>
        <dbReference type="EC" id="4.2.1.9"/>
    </reaction>
    <physiologicalReaction direction="left-to-right" evidence="11">
        <dbReference type="Rhea" id="RHEA:24810"/>
    </physiologicalReaction>
</comment>
<feature type="binding site" evidence="15">
    <location>
        <position position="442"/>
    </location>
    <ligand>
        <name>Mg(2+)</name>
        <dbReference type="ChEBI" id="CHEBI:18420"/>
    </ligand>
</feature>
<evidence type="ECO:0000256" key="13">
    <source>
        <dbReference type="ARBA" id="ARBA00029437"/>
    </source>
</evidence>
<dbReference type="PANTHER" id="PTHR43661">
    <property type="entry name" value="D-XYLONATE DEHYDRATASE"/>
    <property type="match status" value="1"/>
</dbReference>
<comment type="caution">
    <text evidence="15">Lacks conserved residue(s) required for the propagation of feature annotation.</text>
</comment>
<dbReference type="InterPro" id="IPR004404">
    <property type="entry name" value="DihydroxyA_deHydtase"/>
</dbReference>
<comment type="subunit">
    <text evidence="15">Homodimer.</text>
</comment>
<dbReference type="SUPFAM" id="SSF143975">
    <property type="entry name" value="IlvD/EDD N-terminal domain-like"/>
    <property type="match status" value="1"/>
</dbReference>
<dbReference type="PROSITE" id="PS00886">
    <property type="entry name" value="ILVD_EDD_1"/>
    <property type="match status" value="1"/>
</dbReference>
<accession>A0ABN1J3P5</accession>
<dbReference type="InterPro" id="IPR037237">
    <property type="entry name" value="IlvD/EDD_N"/>
</dbReference>
<name>A0ABN1J3P5_9CLOT</name>
<feature type="binding site" evidence="15">
    <location>
        <position position="78"/>
    </location>
    <ligand>
        <name>Mg(2+)</name>
        <dbReference type="ChEBI" id="CHEBI:18420"/>
    </ligand>
</feature>
<proteinExistence type="inferred from homology"/>
<dbReference type="InterPro" id="IPR042096">
    <property type="entry name" value="Dihydro-acid_dehy_C"/>
</dbReference>
<comment type="cofactor">
    <cofactor evidence="15">
        <name>[2Fe-2S] cluster</name>
        <dbReference type="ChEBI" id="CHEBI:190135"/>
    </cofactor>
    <text evidence="15">Binds 1 [2Fe-2S] cluster per subunit. This cluster acts as a Lewis acid cofactor.</text>
</comment>
<evidence type="ECO:0000256" key="6">
    <source>
        <dbReference type="ARBA" id="ARBA00022842"/>
    </source>
</evidence>
<dbReference type="NCBIfam" id="TIGR00110">
    <property type="entry name" value="ilvD"/>
    <property type="match status" value="1"/>
</dbReference>
<keyword evidence="5 15" id="KW-0479">Metal-binding</keyword>
<feature type="active site" description="Proton acceptor" evidence="15">
    <location>
        <position position="468"/>
    </location>
</feature>
<evidence type="ECO:0000259" key="17">
    <source>
        <dbReference type="Pfam" id="PF24877"/>
    </source>
</evidence>
<evidence type="ECO:0000256" key="15">
    <source>
        <dbReference type="HAMAP-Rule" id="MF_00012"/>
    </source>
</evidence>
<comment type="similarity">
    <text evidence="2 15">Belongs to the IlvD/Edd family.</text>
</comment>
<dbReference type="HAMAP" id="MF_00012">
    <property type="entry name" value="IlvD"/>
    <property type="match status" value="1"/>
</dbReference>
<comment type="pathway">
    <text evidence="13 15">Amino-acid biosynthesis; L-isoleucine biosynthesis; L-isoleucine from 2-oxobutanoate: step 3/4.</text>
</comment>
<evidence type="ECO:0000256" key="14">
    <source>
        <dbReference type="ARBA" id="ARBA00029490"/>
    </source>
</evidence>
<dbReference type="InterPro" id="IPR000581">
    <property type="entry name" value="ILV_EDD_N"/>
</dbReference>
<evidence type="ECO:0000313" key="18">
    <source>
        <dbReference type="EMBL" id="GAA0727577.1"/>
    </source>
</evidence>
<feature type="modified residue" description="N6-carboxylysine" evidence="15">
    <location>
        <position position="121"/>
    </location>
</feature>
<sequence length="551" mass="59088">MRSDELKLGLTKAPHRSLLKASGFTEEEINKPLVGIVNSFNEIVPGHIELRQIAEAVKRGVLMEGGTPLEFPAIAVCDGMAMNHEGMKYSLVSREIIADSIEIMAKAHGLDGLVLIPSCDKVVPGMLMAAARLNIPSIIVSGGPMLAGKLEGKKIDLTTVFEGVGKVSNGNMDLDELSLLEEHACPTCGSCSGMFTANSMNCMTEVLGMALPGNATIPAVYSARKRLAKKTGMQIMKLIKENLLPRDIMEEKAFENALTVDMALGCSTNTVLHLMAVASEGNVNLNLDIINEISQRIPNLCKLSPGGHHHMEDLYEAGGILAVMNELSKRDLIQLENKTVSLLTMGELILKGENKNKEVIRDIENPYSQTGGIKVLRGNLAPEGAVVKQSAVDEKMMQTVAKARVFNCEEESVEAILKGDIKAGDAVVICYEGPKGGPGMREMLTPTSALAGMGLDKTVSLITDGRFSGGTRGAAIGHVSPEAMEGGTIALVKDGDLIKIDIPNGILELLVEEEELENRRKSLKIKERELKGYLSKYSKLVSSASQGAICK</sequence>
<feature type="binding site" description="via carbamate group" evidence="15">
    <location>
        <position position="121"/>
    </location>
    <ligand>
        <name>Mg(2+)</name>
        <dbReference type="ChEBI" id="CHEBI:18420"/>
    </ligand>
</feature>
<feature type="domain" description="Dihydroxy-acid/6-phosphogluconate dehydratase C-terminal" evidence="17">
    <location>
        <begin position="358"/>
        <end position="548"/>
    </location>
</feature>
<evidence type="ECO:0000256" key="9">
    <source>
        <dbReference type="ARBA" id="ARBA00023239"/>
    </source>
</evidence>
<evidence type="ECO:0000313" key="19">
    <source>
        <dbReference type="Proteomes" id="UP001500339"/>
    </source>
</evidence>
<keyword evidence="10 15" id="KW-0100">Branched-chain amino acid biosynthesis</keyword>
<protein>
    <recommendedName>
        <fullName evidence="14 15">Dihydroxy-acid dehydratase</fullName>
        <shortName evidence="15">DAD</shortName>
        <ecNumber evidence="14 15">4.2.1.9</ecNumber>
    </recommendedName>
</protein>
<dbReference type="InterPro" id="IPR056740">
    <property type="entry name" value="ILV_EDD_C"/>
</dbReference>
<organism evidence="18 19">
    <name type="scientific">Clostridium malenominatum</name>
    <dbReference type="NCBI Taxonomy" id="1539"/>
    <lineage>
        <taxon>Bacteria</taxon>
        <taxon>Bacillati</taxon>
        <taxon>Bacillota</taxon>
        <taxon>Clostridia</taxon>
        <taxon>Eubacteriales</taxon>
        <taxon>Clostridiaceae</taxon>
        <taxon>Clostridium</taxon>
    </lineage>
</organism>
<dbReference type="Gene3D" id="3.50.30.80">
    <property type="entry name" value="IlvD/EDD C-terminal domain-like"/>
    <property type="match status" value="1"/>
</dbReference>
<dbReference type="Proteomes" id="UP001500339">
    <property type="component" value="Unassembled WGS sequence"/>
</dbReference>
<dbReference type="PROSITE" id="PS00887">
    <property type="entry name" value="ILVD_EDD_2"/>
    <property type="match status" value="1"/>
</dbReference>
<evidence type="ECO:0000256" key="2">
    <source>
        <dbReference type="ARBA" id="ARBA00006486"/>
    </source>
</evidence>
<dbReference type="NCBIfam" id="NF002068">
    <property type="entry name" value="PRK00911.1"/>
    <property type="match status" value="1"/>
</dbReference>
<gene>
    <name evidence="15 18" type="primary">ilvD</name>
    <name evidence="18" type="ORF">GCM10008905_25330</name>
</gene>
<reference evidence="18 19" key="1">
    <citation type="journal article" date="2019" name="Int. J. Syst. Evol. Microbiol.">
        <title>The Global Catalogue of Microorganisms (GCM) 10K type strain sequencing project: providing services to taxonomists for standard genome sequencing and annotation.</title>
        <authorList>
            <consortium name="The Broad Institute Genomics Platform"/>
            <consortium name="The Broad Institute Genome Sequencing Center for Infectious Disease"/>
            <person name="Wu L."/>
            <person name="Ma J."/>
        </authorList>
    </citation>
    <scope>NUCLEOTIDE SEQUENCE [LARGE SCALE GENOMIC DNA]</scope>
    <source>
        <strain evidence="18 19">JCM 1405</strain>
    </source>
</reference>
<dbReference type="Pfam" id="PF00920">
    <property type="entry name" value="ILVD_EDD_N"/>
    <property type="match status" value="1"/>
</dbReference>
<keyword evidence="19" id="KW-1185">Reference proteome</keyword>
<dbReference type="EC" id="4.2.1.9" evidence="14 15"/>